<comment type="caution">
    <text evidence="1">The sequence shown here is derived from an EMBL/GenBank/DDBJ whole genome shotgun (WGS) entry which is preliminary data.</text>
</comment>
<reference evidence="1" key="1">
    <citation type="submission" date="2010-07" db="EMBL/GenBank/DDBJ databases">
        <authorList>
            <consortium name="CONSOLIDER consortium CSD2007-00005"/>
            <person name="Guazzaroni M.-E."/>
            <person name="Richter M."/>
            <person name="Garcia-Salamanca A."/>
            <person name="Yarza P."/>
            <person name="Ferrer M."/>
        </authorList>
    </citation>
    <scope>NUCLEOTIDE SEQUENCE</scope>
</reference>
<proteinExistence type="predicted"/>
<dbReference type="AlphaFoldDB" id="D9PFU6"/>
<sequence length="147" mass="16797">MHAQKDYEELLKLFGRYKVRYCVVGAFAAALYSRPRFTKDLDIFVDPSPENAKNILAALKDFGFGALKLKVGDFTKPGIVIQLGYEPVRIDLLTAIDGVTFNEVWKDKTRRSFGNCKVYFMGKRTLIRNKRASGRDRDLLDLKELKA</sequence>
<evidence type="ECO:0000313" key="1">
    <source>
        <dbReference type="EMBL" id="EFK97582.1"/>
    </source>
</evidence>
<accession>D9PFU6</accession>
<name>D9PFU6_9ZZZZ</name>
<dbReference type="Gene3D" id="3.30.460.40">
    <property type="match status" value="1"/>
</dbReference>
<dbReference type="InterPro" id="IPR018700">
    <property type="entry name" value="DUF2204"/>
</dbReference>
<protein>
    <recommendedName>
        <fullName evidence="2">Protein containing DUF1814</fullName>
    </recommendedName>
</protein>
<dbReference type="SUPFAM" id="SSF81301">
    <property type="entry name" value="Nucleotidyltransferase"/>
    <property type="match status" value="1"/>
</dbReference>
<dbReference type="EMBL" id="ADZX01000121">
    <property type="protein sequence ID" value="EFK97582.1"/>
    <property type="molecule type" value="Genomic_DNA"/>
</dbReference>
<reference evidence="1" key="2">
    <citation type="journal article" date="2011" name="Microb. Ecol.">
        <title>Taxonomic and Functional Metagenomic Profiling of the Microbial Community in the Anoxic Sediment of a Sub-saline Shallow Lake (Laguna de Carrizo, Central Spain).</title>
        <authorList>
            <person name="Ferrer M."/>
            <person name="Guazzaroni M.E."/>
            <person name="Richter M."/>
            <person name="Garcia-Salamanca A."/>
            <person name="Yarza P."/>
            <person name="Suarez-Suarez A."/>
            <person name="Solano J."/>
            <person name="Alcaide M."/>
            <person name="van Dillewijn P."/>
            <person name="Molina-Henares M.A."/>
            <person name="Lopez-Cortes N."/>
            <person name="Al-Ramahi Y."/>
            <person name="Guerrero C."/>
            <person name="Acosta A."/>
            <person name="de Eugenio L.I."/>
            <person name="Martinez V."/>
            <person name="Marques S."/>
            <person name="Rojo F."/>
            <person name="Santero E."/>
            <person name="Genilloud O."/>
            <person name="Perez-Perez J."/>
            <person name="Rossello-Mora R."/>
            <person name="Ramos J.L."/>
        </authorList>
    </citation>
    <scope>NUCLEOTIDE SEQUENCE</scope>
</reference>
<gene>
    <name evidence="1" type="ORF">LDC_0391</name>
</gene>
<evidence type="ECO:0008006" key="2">
    <source>
        <dbReference type="Google" id="ProtNLM"/>
    </source>
</evidence>
<dbReference type="Pfam" id="PF09970">
    <property type="entry name" value="DUF2204"/>
    <property type="match status" value="1"/>
</dbReference>
<dbReference type="InterPro" id="IPR043519">
    <property type="entry name" value="NT_sf"/>
</dbReference>
<organism evidence="1">
    <name type="scientific">sediment metagenome</name>
    <dbReference type="NCBI Taxonomy" id="749907"/>
    <lineage>
        <taxon>unclassified sequences</taxon>
        <taxon>metagenomes</taxon>
        <taxon>ecological metagenomes</taxon>
    </lineage>
</organism>